<dbReference type="Proteomes" id="UP000598467">
    <property type="component" value="Unassembled WGS sequence"/>
</dbReference>
<feature type="signal peptide" evidence="1">
    <location>
        <begin position="1"/>
        <end position="24"/>
    </location>
</feature>
<proteinExistence type="predicted"/>
<protein>
    <recommendedName>
        <fullName evidence="4">YARHG domain-containing protein</fullName>
    </recommendedName>
</protein>
<evidence type="ECO:0000256" key="1">
    <source>
        <dbReference type="SAM" id="SignalP"/>
    </source>
</evidence>
<sequence length="90" mass="9548">MKTLPRIALLGGLLAVTSAGLAYAQGEQTGWFVLRQDHAGTCSTRKLTDADGGYHHSGNWQIAGGPYDTQKQALDRKQALQLTGTCASDS</sequence>
<accession>A0A926P0I4</accession>
<reference evidence="2" key="1">
    <citation type="submission" date="2020-05" db="EMBL/GenBank/DDBJ databases">
        <title>Identification of trans-AT polyketide cluster in two marine bacteria, producers of a novel glutaramide-containing polyketide sesbanimide D and analogs.</title>
        <authorList>
            <person name="Kacar D."/>
            <person name="Rodriguez P."/>
            <person name="Canedo L."/>
            <person name="Gonzalez E."/>
            <person name="Galan B."/>
            <person name="De La Calle F."/>
            <person name="Garcia J.L."/>
        </authorList>
    </citation>
    <scope>NUCLEOTIDE SEQUENCE</scope>
    <source>
        <strain evidence="2">PHM038</strain>
    </source>
</reference>
<name>A0A926P0I4_9HYPH</name>
<dbReference type="RefSeq" id="WP_190291929.1">
    <property type="nucleotide sequence ID" value="NZ_JABFCZ010000013.1"/>
</dbReference>
<feature type="chain" id="PRO_5037112173" description="YARHG domain-containing protein" evidence="1">
    <location>
        <begin position="25"/>
        <end position="90"/>
    </location>
</feature>
<evidence type="ECO:0000313" key="3">
    <source>
        <dbReference type="Proteomes" id="UP000598467"/>
    </source>
</evidence>
<dbReference type="AlphaFoldDB" id="A0A926P0I4"/>
<dbReference type="EMBL" id="JABFCZ010000013">
    <property type="protein sequence ID" value="MBD1547173.1"/>
    <property type="molecule type" value="Genomic_DNA"/>
</dbReference>
<evidence type="ECO:0000313" key="2">
    <source>
        <dbReference type="EMBL" id="MBD1547173.1"/>
    </source>
</evidence>
<gene>
    <name evidence="2" type="ORF">HK439_12965</name>
</gene>
<keyword evidence="1" id="KW-0732">Signal</keyword>
<comment type="caution">
    <text evidence="2">The sequence shown here is derived from an EMBL/GenBank/DDBJ whole genome shotgun (WGS) entry which is preliminary data.</text>
</comment>
<evidence type="ECO:0008006" key="4">
    <source>
        <dbReference type="Google" id="ProtNLM"/>
    </source>
</evidence>
<organism evidence="2 3">
    <name type="scientific">Roseibium aggregatum</name>
    <dbReference type="NCBI Taxonomy" id="187304"/>
    <lineage>
        <taxon>Bacteria</taxon>
        <taxon>Pseudomonadati</taxon>
        <taxon>Pseudomonadota</taxon>
        <taxon>Alphaproteobacteria</taxon>
        <taxon>Hyphomicrobiales</taxon>
        <taxon>Stappiaceae</taxon>
        <taxon>Roseibium</taxon>
    </lineage>
</organism>